<dbReference type="PANTHER" id="PTHR24320:SF148">
    <property type="entry name" value="NAD(P)-BINDING ROSSMANN-FOLD SUPERFAMILY PROTEIN"/>
    <property type="match status" value="1"/>
</dbReference>
<evidence type="ECO:0000256" key="1">
    <source>
        <dbReference type="ARBA" id="ARBA00006484"/>
    </source>
</evidence>
<dbReference type="Gene3D" id="3.40.50.720">
    <property type="entry name" value="NAD(P)-binding Rossmann-like Domain"/>
    <property type="match status" value="1"/>
</dbReference>
<reference evidence="3" key="1">
    <citation type="submission" date="2021-01" db="EMBL/GenBank/DDBJ databases">
        <authorList>
            <person name="Corre E."/>
            <person name="Pelletier E."/>
            <person name="Niang G."/>
            <person name="Scheremetjew M."/>
            <person name="Finn R."/>
            <person name="Kale V."/>
            <person name="Holt S."/>
            <person name="Cochrane G."/>
            <person name="Meng A."/>
            <person name="Brown T."/>
            <person name="Cohen L."/>
        </authorList>
    </citation>
    <scope>NUCLEOTIDE SEQUENCE</scope>
    <source>
        <strain evidence="3">UIO037</strain>
    </source>
</reference>
<name>A0A7S4MVT8_9EUKA</name>
<dbReference type="PRINTS" id="PR00081">
    <property type="entry name" value="GDHRDH"/>
</dbReference>
<sequence>MPVADKWYPAFVESLPSLEGKCIAITGTTSGTGFVCALTAVQKGAAAVLLLNRASSRATEADKLIVEAAEGSKTAVHSVVCDLMSLDSAKKAAEETVKLANKFGGLDVFAENAGIMAMPDDRTKDGYDVQIQVNHLSHFLMTSILMPSLEKASKARGEARIVTHSSAARFLGLQKLPFGATFEKCEANTLGGNSGAVKLMNFVGPQIMRYCHSKLANSVFVMALHEKLAAKGSKVKAIAAEPGIADTKLMVNGFNTKTEVSVAGSLKSGALKMFSCISVMQSAADGALPLMAACFASDAASGDMYCPSKKAVLPTGAGPKIIYNKGPPFKTIVAGVPIYGPSDKKERDTVKPENLAILWEKSEAATGVKFTV</sequence>
<dbReference type="AlphaFoldDB" id="A0A7S4MVT8"/>
<dbReference type="Pfam" id="PF00106">
    <property type="entry name" value="adh_short"/>
    <property type="match status" value="1"/>
</dbReference>
<dbReference type="EMBL" id="HBKO01030970">
    <property type="protein sequence ID" value="CAE2247074.1"/>
    <property type="molecule type" value="Transcribed_RNA"/>
</dbReference>
<comment type="similarity">
    <text evidence="1">Belongs to the short-chain dehydrogenases/reductases (SDR) family.</text>
</comment>
<dbReference type="SUPFAM" id="SSF51735">
    <property type="entry name" value="NAD(P)-binding Rossmann-fold domains"/>
    <property type="match status" value="1"/>
</dbReference>
<protein>
    <recommendedName>
        <fullName evidence="4">Protochlorophyllide reductase</fullName>
    </recommendedName>
</protein>
<dbReference type="InterPro" id="IPR002347">
    <property type="entry name" value="SDR_fam"/>
</dbReference>
<accession>A0A7S4MVT8</accession>
<evidence type="ECO:0000313" key="3">
    <source>
        <dbReference type="EMBL" id="CAE2247074.1"/>
    </source>
</evidence>
<dbReference type="GO" id="GO:0016491">
    <property type="term" value="F:oxidoreductase activity"/>
    <property type="evidence" value="ECO:0007669"/>
    <property type="project" value="UniProtKB-KW"/>
</dbReference>
<evidence type="ECO:0000256" key="2">
    <source>
        <dbReference type="ARBA" id="ARBA00023002"/>
    </source>
</evidence>
<keyword evidence="2" id="KW-0560">Oxidoreductase</keyword>
<evidence type="ECO:0008006" key="4">
    <source>
        <dbReference type="Google" id="ProtNLM"/>
    </source>
</evidence>
<organism evidence="3">
    <name type="scientific">Prymnesium polylepis</name>
    <dbReference type="NCBI Taxonomy" id="72548"/>
    <lineage>
        <taxon>Eukaryota</taxon>
        <taxon>Haptista</taxon>
        <taxon>Haptophyta</taxon>
        <taxon>Prymnesiophyceae</taxon>
        <taxon>Prymnesiales</taxon>
        <taxon>Prymnesiaceae</taxon>
        <taxon>Prymnesium</taxon>
    </lineage>
</organism>
<proteinExistence type="inferred from homology"/>
<gene>
    <name evidence="3" type="ORF">CPOL0286_LOCUS14094</name>
</gene>
<dbReference type="PANTHER" id="PTHR24320">
    <property type="entry name" value="RETINOL DEHYDROGENASE"/>
    <property type="match status" value="1"/>
</dbReference>
<dbReference type="InterPro" id="IPR036291">
    <property type="entry name" value="NAD(P)-bd_dom_sf"/>
</dbReference>